<dbReference type="KEGG" id="sqz:FQU76_01770"/>
<keyword evidence="11" id="KW-1185">Reference proteome</keyword>
<evidence type="ECO:0000256" key="4">
    <source>
        <dbReference type="ARBA" id="ARBA00023027"/>
    </source>
</evidence>
<reference evidence="10 11" key="1">
    <citation type="submission" date="2019-07" db="EMBL/GenBank/DDBJ databases">
        <authorList>
            <person name="Zhu P."/>
        </authorList>
    </citation>
    <scope>NUCLEOTIDE SEQUENCE [LARGE SCALE GENOMIC DNA]</scope>
    <source>
        <strain evidence="10 11">SSL-25</strain>
    </source>
</reference>
<dbReference type="SUPFAM" id="SSF46458">
    <property type="entry name" value="Globin-like"/>
    <property type="match status" value="1"/>
</dbReference>
<feature type="region of interest" description="Disordered" evidence="7">
    <location>
        <begin position="1"/>
        <end position="37"/>
    </location>
</feature>
<dbReference type="OrthoDB" id="3213438at2"/>
<dbReference type="GO" id="GO:0008941">
    <property type="term" value="F:nitric oxide dioxygenase NAD(P)H activity"/>
    <property type="evidence" value="ECO:0007669"/>
    <property type="project" value="UniProtKB-EC"/>
</dbReference>
<dbReference type="InterPro" id="IPR017927">
    <property type="entry name" value="FAD-bd_FR_type"/>
</dbReference>
<dbReference type="SUPFAM" id="SSF63380">
    <property type="entry name" value="Riboflavin synthase domain-like"/>
    <property type="match status" value="1"/>
</dbReference>
<protein>
    <recommendedName>
        <fullName evidence="3">nitric oxide dioxygenase</fullName>
        <ecNumber evidence="3">1.14.12.17</ecNumber>
    </recommendedName>
</protein>
<dbReference type="PANTHER" id="PTHR47354:SF5">
    <property type="entry name" value="PROTEIN RFBI"/>
    <property type="match status" value="1"/>
</dbReference>
<comment type="catalytic activity">
    <reaction evidence="6">
        <text>2 nitric oxide + NADPH + 2 O2 = 2 nitrate + NADP(+) + H(+)</text>
        <dbReference type="Rhea" id="RHEA:19465"/>
        <dbReference type="ChEBI" id="CHEBI:15378"/>
        <dbReference type="ChEBI" id="CHEBI:15379"/>
        <dbReference type="ChEBI" id="CHEBI:16480"/>
        <dbReference type="ChEBI" id="CHEBI:17632"/>
        <dbReference type="ChEBI" id="CHEBI:57783"/>
        <dbReference type="ChEBI" id="CHEBI:58349"/>
        <dbReference type="EC" id="1.14.12.17"/>
    </reaction>
</comment>
<organism evidence="10 11">
    <name type="scientific">Streptomyces qinzhouensis</name>
    <dbReference type="NCBI Taxonomy" id="2599401"/>
    <lineage>
        <taxon>Bacteria</taxon>
        <taxon>Bacillati</taxon>
        <taxon>Actinomycetota</taxon>
        <taxon>Actinomycetes</taxon>
        <taxon>Kitasatosporales</taxon>
        <taxon>Streptomycetaceae</taxon>
        <taxon>Streptomyces</taxon>
    </lineage>
</organism>
<comment type="catalytic activity">
    <reaction evidence="5">
        <text>2 nitric oxide + NADH + 2 O2 = 2 nitrate + NAD(+) + H(+)</text>
        <dbReference type="Rhea" id="RHEA:19469"/>
        <dbReference type="ChEBI" id="CHEBI:15378"/>
        <dbReference type="ChEBI" id="CHEBI:15379"/>
        <dbReference type="ChEBI" id="CHEBI:16480"/>
        <dbReference type="ChEBI" id="CHEBI:17632"/>
        <dbReference type="ChEBI" id="CHEBI:57540"/>
        <dbReference type="ChEBI" id="CHEBI:57945"/>
        <dbReference type="EC" id="1.14.12.17"/>
    </reaction>
</comment>
<dbReference type="EMBL" id="CP042266">
    <property type="protein sequence ID" value="QDY75444.1"/>
    <property type="molecule type" value="Genomic_DNA"/>
</dbReference>
<dbReference type="CDD" id="cd19753">
    <property type="entry name" value="Mb-like_oxidoreductase"/>
    <property type="match status" value="1"/>
</dbReference>
<dbReference type="InterPro" id="IPR039261">
    <property type="entry name" value="FNR_nucleotide-bd"/>
</dbReference>
<dbReference type="InterPro" id="IPR009050">
    <property type="entry name" value="Globin-like_sf"/>
</dbReference>
<comment type="similarity">
    <text evidence="2">In the C-terminal section; belongs to the flavoprotein pyridine nucleotide cytochrome reductase family.</text>
</comment>
<gene>
    <name evidence="10" type="ORF">FQU76_01770</name>
</gene>
<evidence type="ECO:0000256" key="7">
    <source>
        <dbReference type="SAM" id="MobiDB-lite"/>
    </source>
</evidence>
<feature type="compositionally biased region" description="Gly residues" evidence="7">
    <location>
        <begin position="18"/>
        <end position="31"/>
    </location>
</feature>
<dbReference type="InterPro" id="IPR000971">
    <property type="entry name" value="Globin"/>
</dbReference>
<comment type="cofactor">
    <cofactor evidence="1">
        <name>FAD</name>
        <dbReference type="ChEBI" id="CHEBI:57692"/>
    </cofactor>
</comment>
<evidence type="ECO:0000313" key="10">
    <source>
        <dbReference type="EMBL" id="QDY75444.1"/>
    </source>
</evidence>
<evidence type="ECO:0000256" key="6">
    <source>
        <dbReference type="ARBA" id="ARBA00049433"/>
    </source>
</evidence>
<dbReference type="GO" id="GO:0019825">
    <property type="term" value="F:oxygen binding"/>
    <property type="evidence" value="ECO:0007669"/>
    <property type="project" value="InterPro"/>
</dbReference>
<dbReference type="PROSITE" id="PS51384">
    <property type="entry name" value="FAD_FR"/>
    <property type="match status" value="1"/>
</dbReference>
<evidence type="ECO:0000256" key="5">
    <source>
        <dbReference type="ARBA" id="ARBA00048649"/>
    </source>
</evidence>
<accession>A0A5B8J4Z2</accession>
<dbReference type="InterPro" id="IPR017938">
    <property type="entry name" value="Riboflavin_synthase-like_b-brl"/>
</dbReference>
<dbReference type="GO" id="GO:0020037">
    <property type="term" value="F:heme binding"/>
    <property type="evidence" value="ECO:0007669"/>
    <property type="project" value="InterPro"/>
</dbReference>
<dbReference type="PRINTS" id="PR00410">
    <property type="entry name" value="PHEHYDRXLASE"/>
</dbReference>
<evidence type="ECO:0000256" key="3">
    <source>
        <dbReference type="ARBA" id="ARBA00012229"/>
    </source>
</evidence>
<feature type="compositionally biased region" description="Pro residues" evidence="7">
    <location>
        <begin position="443"/>
        <end position="457"/>
    </location>
</feature>
<dbReference type="InterPro" id="IPR012292">
    <property type="entry name" value="Globin/Proto"/>
</dbReference>
<feature type="domain" description="Globin" evidence="8">
    <location>
        <begin position="31"/>
        <end position="164"/>
    </location>
</feature>
<dbReference type="Gene3D" id="2.40.30.10">
    <property type="entry name" value="Translation factors"/>
    <property type="match status" value="1"/>
</dbReference>
<evidence type="ECO:0000256" key="2">
    <source>
        <dbReference type="ARBA" id="ARBA00006401"/>
    </source>
</evidence>
<sequence length="475" mass="51159">MCGPGGNHMDDDSAVFGGPPGDGAEGPAGGGKDPDDADMVRASLERVRRRGGHVVRYFFAHLFRHHPHLRPLFPALMDDQYERLFTALVGVVEQLNRPGLAARLERLGRDHRKFGVVDADYPAVGASLVAALRRHSPATWDERTEAAWRRTYRSIAAHMTAGARRATAAGEPACWEARVVSHRLYGDHTAVLRAAVPTPYPWLPGQYATVEHQDLPGVWRPYSLAGVAAADERERVLEFHVGRVPGGLLSGVLCDATRPGHRLRLGPASGSALAPPPGTPGVTLIAGGTGWAPVKPVLDELLRRRPAPRVRVDAVARGEAHFYDGAFLDGLLRDRPWLSAYWWYQEQGEGLIRAAERLHEHLRRRRDWAGESVYLCGPAGFVQETAELLFSCGLPPGALIRDPLPASAARRGHVSHAEAFLDPPPVHWIDPDARIGPSADAPAAPPAAPPTAPPAVAPIPAATAAAAVRGRTRAS</sequence>
<dbReference type="Pfam" id="PF00042">
    <property type="entry name" value="Globin"/>
    <property type="match status" value="1"/>
</dbReference>
<dbReference type="PANTHER" id="PTHR47354">
    <property type="entry name" value="NADH OXIDOREDUCTASE HCR"/>
    <property type="match status" value="1"/>
</dbReference>
<dbReference type="Proteomes" id="UP000320580">
    <property type="component" value="Chromosome"/>
</dbReference>
<dbReference type="InterPro" id="IPR001433">
    <property type="entry name" value="OxRdtase_FAD/NAD-bd"/>
</dbReference>
<dbReference type="InterPro" id="IPR050415">
    <property type="entry name" value="MRET"/>
</dbReference>
<keyword evidence="4" id="KW-0520">NAD</keyword>
<dbReference type="PROSITE" id="PS01033">
    <property type="entry name" value="GLOBIN"/>
    <property type="match status" value="1"/>
</dbReference>
<evidence type="ECO:0000259" key="8">
    <source>
        <dbReference type="PROSITE" id="PS01033"/>
    </source>
</evidence>
<dbReference type="EC" id="1.14.12.17" evidence="3"/>
<evidence type="ECO:0000313" key="11">
    <source>
        <dbReference type="Proteomes" id="UP000320580"/>
    </source>
</evidence>
<evidence type="ECO:0000259" key="9">
    <source>
        <dbReference type="PROSITE" id="PS51384"/>
    </source>
</evidence>
<dbReference type="SUPFAM" id="SSF52343">
    <property type="entry name" value="Ferredoxin reductase-like, C-terminal NADP-linked domain"/>
    <property type="match status" value="1"/>
</dbReference>
<dbReference type="Pfam" id="PF00175">
    <property type="entry name" value="NAD_binding_1"/>
    <property type="match status" value="1"/>
</dbReference>
<dbReference type="AlphaFoldDB" id="A0A5B8J4Z2"/>
<feature type="domain" description="FAD-binding FR-type" evidence="9">
    <location>
        <begin position="172"/>
        <end position="275"/>
    </location>
</feature>
<name>A0A5B8J4Z2_9ACTN</name>
<dbReference type="Gene3D" id="3.40.50.80">
    <property type="entry name" value="Nucleotide-binding domain of ferredoxin-NADP reductase (FNR) module"/>
    <property type="match status" value="1"/>
</dbReference>
<evidence type="ECO:0000256" key="1">
    <source>
        <dbReference type="ARBA" id="ARBA00001974"/>
    </source>
</evidence>
<feature type="region of interest" description="Disordered" evidence="7">
    <location>
        <begin position="431"/>
        <end position="457"/>
    </location>
</feature>
<proteinExistence type="inferred from homology"/>
<dbReference type="Gene3D" id="1.10.490.10">
    <property type="entry name" value="Globins"/>
    <property type="match status" value="1"/>
</dbReference>